<feature type="domain" description="Fibronectin type III-like" evidence="7">
    <location>
        <begin position="759"/>
        <end position="829"/>
    </location>
</feature>
<dbReference type="InterPro" id="IPR017853">
    <property type="entry name" value="GH"/>
</dbReference>
<dbReference type="InterPro" id="IPR011658">
    <property type="entry name" value="PA14_dom"/>
</dbReference>
<comment type="caution">
    <text evidence="8">The sequence shown here is derived from an EMBL/GenBank/DDBJ whole genome shotgun (WGS) entry which is preliminary data.</text>
</comment>
<dbReference type="FunFam" id="2.60.40.10:FF:000495">
    <property type="entry name" value="Periplasmic beta-glucosidase"/>
    <property type="match status" value="1"/>
</dbReference>
<evidence type="ECO:0000313" key="9">
    <source>
        <dbReference type="Proteomes" id="UP000568664"/>
    </source>
</evidence>
<dbReference type="EMBL" id="JABBXH010000002">
    <property type="protein sequence ID" value="NMP31519.1"/>
    <property type="molecule type" value="Genomic_DNA"/>
</dbReference>
<reference evidence="8 9" key="1">
    <citation type="submission" date="2020-04" db="EMBL/GenBank/DDBJ databases">
        <title>Thalassotalea sp. M1531, isolated from the surface of marine red alga.</title>
        <authorList>
            <person name="Pang L."/>
            <person name="Lu D.-C."/>
        </authorList>
    </citation>
    <scope>NUCLEOTIDE SEQUENCE [LARGE SCALE GENOMIC DNA]</scope>
    <source>
        <strain evidence="8 9">M1531</strain>
    </source>
</reference>
<dbReference type="Pfam" id="PF00933">
    <property type="entry name" value="Glyco_hydro_3"/>
    <property type="match status" value="1"/>
</dbReference>
<accession>A0A7Y0Q611</accession>
<evidence type="ECO:0000256" key="6">
    <source>
        <dbReference type="SAM" id="SignalP"/>
    </source>
</evidence>
<dbReference type="Gene3D" id="2.60.120.380">
    <property type="match status" value="1"/>
</dbReference>
<dbReference type="PANTHER" id="PTHR42715:SF10">
    <property type="entry name" value="BETA-GLUCOSIDASE"/>
    <property type="match status" value="1"/>
</dbReference>
<dbReference type="Gene3D" id="2.60.40.10">
    <property type="entry name" value="Immunoglobulins"/>
    <property type="match status" value="1"/>
</dbReference>
<dbReference type="PANTHER" id="PTHR42715">
    <property type="entry name" value="BETA-GLUCOSIDASE"/>
    <property type="match status" value="1"/>
</dbReference>
<name>A0A7Y0Q611_9GAMM</name>
<dbReference type="AlphaFoldDB" id="A0A7Y0Q611"/>
<dbReference type="PRINTS" id="PR00133">
    <property type="entry name" value="GLHYDRLASE3"/>
</dbReference>
<keyword evidence="2 8" id="KW-0378">Hydrolase</keyword>
<dbReference type="Pfam" id="PF14310">
    <property type="entry name" value="Fn3-like"/>
    <property type="match status" value="1"/>
</dbReference>
<dbReference type="GO" id="GO:0008422">
    <property type="term" value="F:beta-glucosidase activity"/>
    <property type="evidence" value="ECO:0007669"/>
    <property type="project" value="UniProtKB-ARBA"/>
</dbReference>
<dbReference type="GO" id="GO:0005975">
    <property type="term" value="P:carbohydrate metabolic process"/>
    <property type="evidence" value="ECO:0007669"/>
    <property type="project" value="InterPro"/>
</dbReference>
<keyword evidence="6" id="KW-0732">Signal</keyword>
<evidence type="ECO:0000256" key="4">
    <source>
        <dbReference type="ARBA" id="ARBA00032194"/>
    </source>
</evidence>
<dbReference type="Pfam" id="PF01915">
    <property type="entry name" value="Glyco_hydro_3_C"/>
    <property type="match status" value="1"/>
</dbReference>
<evidence type="ECO:0000256" key="1">
    <source>
        <dbReference type="ARBA" id="ARBA00005336"/>
    </source>
</evidence>
<evidence type="ECO:0000313" key="8">
    <source>
        <dbReference type="EMBL" id="NMP31519.1"/>
    </source>
</evidence>
<dbReference type="InterPro" id="IPR013783">
    <property type="entry name" value="Ig-like_fold"/>
</dbReference>
<dbReference type="RefSeq" id="WP_169074827.1">
    <property type="nucleotide sequence ID" value="NZ_JABBXH010000002.1"/>
</dbReference>
<dbReference type="InterPro" id="IPR001764">
    <property type="entry name" value="Glyco_hydro_3_N"/>
</dbReference>
<dbReference type="Pfam" id="PF07691">
    <property type="entry name" value="PA14"/>
    <property type="match status" value="1"/>
</dbReference>
<gene>
    <name evidence="8" type="ORF">HII17_08090</name>
</gene>
<feature type="chain" id="PRO_5031487193" description="Beta-D-glucoside glucohydrolase" evidence="6">
    <location>
        <begin position="27"/>
        <end position="841"/>
    </location>
</feature>
<dbReference type="InterPro" id="IPR002772">
    <property type="entry name" value="Glyco_hydro_3_C"/>
</dbReference>
<feature type="signal peptide" evidence="6">
    <location>
        <begin position="1"/>
        <end position="26"/>
    </location>
</feature>
<dbReference type="InterPro" id="IPR036962">
    <property type="entry name" value="Glyco_hydro_3_N_sf"/>
</dbReference>
<proteinExistence type="inferred from homology"/>
<dbReference type="SUPFAM" id="SSF52279">
    <property type="entry name" value="Beta-D-glucan exohydrolase, C-terminal domain"/>
    <property type="match status" value="1"/>
</dbReference>
<comment type="similarity">
    <text evidence="1">Belongs to the glycosyl hydrolase 3 family.</text>
</comment>
<dbReference type="SMART" id="SM01217">
    <property type="entry name" value="Fn3_like"/>
    <property type="match status" value="1"/>
</dbReference>
<evidence type="ECO:0000256" key="2">
    <source>
        <dbReference type="ARBA" id="ARBA00022801"/>
    </source>
</evidence>
<dbReference type="Gene3D" id="3.40.50.1700">
    <property type="entry name" value="Glycoside hydrolase family 3 C-terminal domain"/>
    <property type="match status" value="1"/>
</dbReference>
<dbReference type="SUPFAM" id="SSF51445">
    <property type="entry name" value="(Trans)glycosidases"/>
    <property type="match status" value="1"/>
</dbReference>
<evidence type="ECO:0000256" key="3">
    <source>
        <dbReference type="ARBA" id="ARBA00031448"/>
    </source>
</evidence>
<organism evidence="8 9">
    <name type="scientific">Thalassotalea algicola</name>
    <dbReference type="NCBI Taxonomy" id="2716224"/>
    <lineage>
        <taxon>Bacteria</taxon>
        <taxon>Pseudomonadati</taxon>
        <taxon>Pseudomonadota</taxon>
        <taxon>Gammaproteobacteria</taxon>
        <taxon>Alteromonadales</taxon>
        <taxon>Colwelliaceae</taxon>
        <taxon>Thalassotalea</taxon>
    </lineage>
</organism>
<dbReference type="Proteomes" id="UP000568664">
    <property type="component" value="Unassembled WGS sequence"/>
</dbReference>
<dbReference type="Gene3D" id="3.20.20.300">
    <property type="entry name" value="Glycoside hydrolase, family 3, N-terminal domain"/>
    <property type="match status" value="1"/>
</dbReference>
<dbReference type="InterPro" id="IPR050288">
    <property type="entry name" value="Cellulose_deg_GH3"/>
</dbReference>
<evidence type="ECO:0000259" key="7">
    <source>
        <dbReference type="SMART" id="SM01217"/>
    </source>
</evidence>
<evidence type="ECO:0000256" key="5">
    <source>
        <dbReference type="ARBA" id="ARBA00032594"/>
    </source>
</evidence>
<protein>
    <recommendedName>
        <fullName evidence="5">Beta-D-glucoside glucohydrolase</fullName>
    </recommendedName>
    <alternativeName>
        <fullName evidence="3">Cellobiase</fullName>
    </alternativeName>
    <alternativeName>
        <fullName evidence="4">Gentiobiase</fullName>
    </alternativeName>
</protein>
<sequence length="841" mass="93109">MNNKPKVFRLFAIFCGLLGLVAQSFASPEKRNDEVVERKVQQLIAKMTLAEKISMVHASGKFHVNAIPRLGIPELWLSDGPHGVRYQIERDSWSPAGWDNDYSTYLPHLTSVAASWDPEMASLHGHVLGAEARDRQKDIILGPGVNLARLPLYGRNFEYMGEDPFLAASLVVPVVKAIQSHDVAANAKHYALNTQELNRIGVNAMPDERTLREVYLPAFEAAVKQGGVYSIMGAYNEYFGTNANQSKHLVKEILKQEWGFDGVLLTDWNVDINTYDAAMNGLDLEMGTEAKSYDDYYFAKPLLNQIKAGKIPEHVLDDKVSRVLRLMYRVGLFDKNRKQGQRNTKTHQLNARKIAEAGVVLLKNTDNVLPLSNSVKSVLVLGPNADKIHGLGGGSSEVKTPYEITPLQGLNNKLGNATSINVMRAKSAGVMPIAADYISSRHWTGTPAWTFKRYADATNTQLVEENWIVNCQYKASDNTVEQYIEMSASISPKDTGKHIFKVIGDGQLTLSVNGKQVLHEQLANGDVVEYQQALTVGKQYQVSLSYVGKEHFTIGLQTPNALFTEESIYLAAAKEADAVIYVGGLTHADDREAIDRSDMKLPGNQDEVIAKLLKTNPNTVILLVAGSAVEMPWAEQAKAIVWGWYGGMEAGNAFANVLFGDVNPSGKMPIVLPKNLAQTAPIMLNDYNAQTSKYSEGVFIGHRWLEKQSLSPLFPFGHGLSYTQFSYGKAQLSAQNFTKNKPFTVTLPVTNTGKKAGSEVVQLYLQDVEASVQRPIKELKGFKKVYLLPGETKLVSIDLTLRDLSFWHTGNNDWLAERGQFIVHLGASHKDIRQVARFTLN</sequence>
<dbReference type="InterPro" id="IPR036881">
    <property type="entry name" value="Glyco_hydro_3_C_sf"/>
</dbReference>
<keyword evidence="9" id="KW-1185">Reference proteome</keyword>
<dbReference type="InterPro" id="IPR026891">
    <property type="entry name" value="Fn3-like"/>
</dbReference>